<dbReference type="Pfam" id="PF07508">
    <property type="entry name" value="Recombinase"/>
    <property type="match status" value="1"/>
</dbReference>
<dbReference type="Pfam" id="PF13408">
    <property type="entry name" value="Zn_ribbon_recom"/>
    <property type="match status" value="1"/>
</dbReference>
<dbReference type="GO" id="GO:0003677">
    <property type="term" value="F:DNA binding"/>
    <property type="evidence" value="ECO:0007669"/>
    <property type="project" value="UniProtKB-KW"/>
</dbReference>
<dbReference type="PROSITE" id="PS51737">
    <property type="entry name" value="RECOMBINASE_DNA_BIND"/>
    <property type="match status" value="1"/>
</dbReference>
<dbReference type="EMBL" id="VSSB01000002">
    <property type="protein sequence ID" value="TYL51036.1"/>
    <property type="molecule type" value="Genomic_DNA"/>
</dbReference>
<protein>
    <recommendedName>
        <fullName evidence="7">Recombinase family protein</fullName>
    </recommendedName>
</protein>
<dbReference type="InterPro" id="IPR038109">
    <property type="entry name" value="DNA_bind_recomb_sf"/>
</dbReference>
<dbReference type="Proteomes" id="UP000325243">
    <property type="component" value="Unassembled WGS sequence"/>
</dbReference>
<dbReference type="InterPro" id="IPR050639">
    <property type="entry name" value="SSR_resolvase"/>
</dbReference>
<dbReference type="InterPro" id="IPR011109">
    <property type="entry name" value="DNA_bind_recombinase_dom"/>
</dbReference>
<dbReference type="Gene3D" id="3.90.1750.20">
    <property type="entry name" value="Putative Large Serine Recombinase, Chain B, Domain 2"/>
    <property type="match status" value="1"/>
</dbReference>
<evidence type="ECO:0000259" key="3">
    <source>
        <dbReference type="PROSITE" id="PS51736"/>
    </source>
</evidence>
<dbReference type="InterPro" id="IPR006119">
    <property type="entry name" value="Resolv_N"/>
</dbReference>
<dbReference type="PANTHER" id="PTHR30461">
    <property type="entry name" value="DNA-INVERTASE FROM LAMBDOID PROPHAGE"/>
    <property type="match status" value="1"/>
</dbReference>
<feature type="domain" description="Resolvase/invertase-type recombinase catalytic" evidence="3">
    <location>
        <begin position="6"/>
        <end position="153"/>
    </location>
</feature>
<feature type="domain" description="Recombinase" evidence="4">
    <location>
        <begin position="161"/>
        <end position="295"/>
    </location>
</feature>
<dbReference type="GO" id="GO:0000150">
    <property type="term" value="F:DNA strand exchange activity"/>
    <property type="evidence" value="ECO:0007669"/>
    <property type="project" value="InterPro"/>
</dbReference>
<dbReference type="SMART" id="SM00857">
    <property type="entry name" value="Resolvase"/>
    <property type="match status" value="1"/>
</dbReference>
<sequence length="498" mass="54528">MTKPIRAVLYVRISASDDDSTSIARQEADLREIAAREGWDVIEPPLVDDGISGRKARANATEALRMIADGEADVLAVWKFDRWTRQGLSAVGVLADTLKDAPGSLFVSLRDGLRSDQPAFGIIASVLAEVAKMEAENTSARVRSSISHLKTVGRFHGGVVPFGYDAIPNPDGPGRVLVLNAAEAAIVREIAERLCRGESTTKLALDLTARGVPTVRSDYRRALKTGRPAEGLDRGHWLGGTIQKTWTSAHLLGYVLHRGEYVRGEDGLRLRVWPAVIDFETRERVLARLRNPGTTEGKRSRRKRAARLLSGLAFCAGCGARMHIGMSRGVPMYACPNDLDRRCERPRMTAANAERIVVERFLAIVGSHPELEIVQLVGDPGVSEELAEIEAGLREASTELLRDDADSAALFARIGALKARRAELSSASAEIREVGRPTGRTYAEAWDAAELDERRRLLGSAMDHVAIRKLRPEEPRKGLHRDRVAIVWADELAEVEAA</sequence>
<keyword evidence="1" id="KW-0238">DNA-binding</keyword>
<dbReference type="AlphaFoldDB" id="A0A5S4UWU1"/>
<dbReference type="CDD" id="cd00338">
    <property type="entry name" value="Ser_Recombinase"/>
    <property type="match status" value="1"/>
</dbReference>
<evidence type="ECO:0000259" key="4">
    <source>
        <dbReference type="PROSITE" id="PS51737"/>
    </source>
</evidence>
<dbReference type="PANTHER" id="PTHR30461:SF2">
    <property type="entry name" value="SERINE RECOMBINASE PINE-RELATED"/>
    <property type="match status" value="1"/>
</dbReference>
<accession>A0A5S4UWU1</accession>
<comment type="caution">
    <text evidence="5">The sequence shown here is derived from an EMBL/GenBank/DDBJ whole genome shotgun (WGS) entry which is preliminary data.</text>
</comment>
<dbReference type="PROSITE" id="PS51736">
    <property type="entry name" value="RECOMBINASES_3"/>
    <property type="match status" value="1"/>
</dbReference>
<organism evidence="5 6">
    <name type="scientific">Agromyces mariniharenae</name>
    <dbReference type="NCBI Taxonomy" id="2604423"/>
    <lineage>
        <taxon>Bacteria</taxon>
        <taxon>Bacillati</taxon>
        <taxon>Actinomycetota</taxon>
        <taxon>Actinomycetes</taxon>
        <taxon>Micrococcales</taxon>
        <taxon>Microbacteriaceae</taxon>
        <taxon>Agromyces</taxon>
    </lineage>
</organism>
<dbReference type="Gene3D" id="3.40.50.1390">
    <property type="entry name" value="Resolvase, N-terminal catalytic domain"/>
    <property type="match status" value="1"/>
</dbReference>
<reference evidence="5 6" key="1">
    <citation type="submission" date="2019-08" db="EMBL/GenBank/DDBJ databases">
        <authorList>
            <person name="Hu J."/>
        </authorList>
    </citation>
    <scope>NUCLEOTIDE SEQUENCE [LARGE SCALE GENOMIC DNA]</scope>
    <source>
        <strain evidence="5 6">NEAU-184</strain>
    </source>
</reference>
<dbReference type="RefSeq" id="WP_148735131.1">
    <property type="nucleotide sequence ID" value="NZ_VSSB01000002.1"/>
</dbReference>
<evidence type="ECO:0000256" key="2">
    <source>
        <dbReference type="ARBA" id="ARBA00023172"/>
    </source>
</evidence>
<dbReference type="InterPro" id="IPR036162">
    <property type="entry name" value="Resolvase-like_N_sf"/>
</dbReference>
<gene>
    <name evidence="5" type="ORF">FYC51_18060</name>
</gene>
<evidence type="ECO:0000256" key="1">
    <source>
        <dbReference type="ARBA" id="ARBA00023125"/>
    </source>
</evidence>
<evidence type="ECO:0008006" key="7">
    <source>
        <dbReference type="Google" id="ProtNLM"/>
    </source>
</evidence>
<name>A0A5S4UWU1_9MICO</name>
<dbReference type="InterPro" id="IPR025827">
    <property type="entry name" value="Zn_ribbon_recom_dom"/>
</dbReference>
<dbReference type="Pfam" id="PF00239">
    <property type="entry name" value="Resolvase"/>
    <property type="match status" value="1"/>
</dbReference>
<evidence type="ECO:0000313" key="5">
    <source>
        <dbReference type="EMBL" id="TYL51036.1"/>
    </source>
</evidence>
<evidence type="ECO:0000313" key="6">
    <source>
        <dbReference type="Proteomes" id="UP000325243"/>
    </source>
</evidence>
<keyword evidence="2" id="KW-0233">DNA recombination</keyword>
<dbReference type="SUPFAM" id="SSF53041">
    <property type="entry name" value="Resolvase-like"/>
    <property type="match status" value="1"/>
</dbReference>
<keyword evidence="6" id="KW-1185">Reference proteome</keyword>
<proteinExistence type="predicted"/>